<feature type="transmembrane region" description="Helical" evidence="1">
    <location>
        <begin position="21"/>
        <end position="42"/>
    </location>
</feature>
<keyword evidence="3" id="KW-1185">Reference proteome</keyword>
<name>A0ABS3T2Z8_9FLAO</name>
<sequence>MIKIFRKIRYNLMETGKTGKYLKYAIGEIILVVIGILIALQINNWNEKENRNEKLINIYESVHADIKNDLKDLNDVKAFYMKKKPIFEKVLKDSITVELLDQGLSRLLANGWNITLNKSGVNQLKELDTKDSLALKAINIYDLLEVELMNREKNFNEVVIEHSKYVRDNYTWYPEWISKTITKGNSTRVLQEYFINGKDYRNKVIYGYQQLYNDGNYMPTINKFITHLTELEVEVGKFLTVEND</sequence>
<organism evidence="2 3">
    <name type="scientific">Winogradskyella pelagia</name>
    <dbReference type="NCBI Taxonomy" id="2819984"/>
    <lineage>
        <taxon>Bacteria</taxon>
        <taxon>Pseudomonadati</taxon>
        <taxon>Bacteroidota</taxon>
        <taxon>Flavobacteriia</taxon>
        <taxon>Flavobacteriales</taxon>
        <taxon>Flavobacteriaceae</taxon>
        <taxon>Winogradskyella</taxon>
    </lineage>
</organism>
<keyword evidence="1" id="KW-0812">Transmembrane</keyword>
<keyword evidence="1" id="KW-0472">Membrane</keyword>
<evidence type="ECO:0000256" key="1">
    <source>
        <dbReference type="SAM" id="Phobius"/>
    </source>
</evidence>
<dbReference type="Pfam" id="PF19578">
    <property type="entry name" value="DUF6090"/>
    <property type="match status" value="1"/>
</dbReference>
<dbReference type="InterPro" id="IPR045749">
    <property type="entry name" value="DUF6090"/>
</dbReference>
<reference evidence="2 3" key="1">
    <citation type="submission" date="2021-03" db="EMBL/GenBank/DDBJ databases">
        <title>Winogradskyella sp. nov., isolated from costal sediment.</title>
        <authorList>
            <person name="Gao C."/>
        </authorList>
    </citation>
    <scope>NUCLEOTIDE SEQUENCE [LARGE SCALE GENOMIC DNA]</scope>
    <source>
        <strain evidence="2 3">DF17</strain>
    </source>
</reference>
<dbReference type="EMBL" id="JAGEVF010000003">
    <property type="protein sequence ID" value="MBO3116110.1"/>
    <property type="molecule type" value="Genomic_DNA"/>
</dbReference>
<gene>
    <name evidence="2" type="ORF">J4050_05090</name>
</gene>
<protein>
    <submittedName>
        <fullName evidence="2">Uncharacterized protein</fullName>
    </submittedName>
</protein>
<dbReference type="Proteomes" id="UP000676776">
    <property type="component" value="Unassembled WGS sequence"/>
</dbReference>
<proteinExistence type="predicted"/>
<keyword evidence="1" id="KW-1133">Transmembrane helix</keyword>
<dbReference type="RefSeq" id="WP_208153339.1">
    <property type="nucleotide sequence ID" value="NZ_JAGEVF010000003.1"/>
</dbReference>
<accession>A0ABS3T2Z8</accession>
<comment type="caution">
    <text evidence="2">The sequence shown here is derived from an EMBL/GenBank/DDBJ whole genome shotgun (WGS) entry which is preliminary data.</text>
</comment>
<evidence type="ECO:0000313" key="3">
    <source>
        <dbReference type="Proteomes" id="UP000676776"/>
    </source>
</evidence>
<evidence type="ECO:0000313" key="2">
    <source>
        <dbReference type="EMBL" id="MBO3116110.1"/>
    </source>
</evidence>